<dbReference type="EMBL" id="DXAZ01000083">
    <property type="protein sequence ID" value="HIZ71195.1"/>
    <property type="molecule type" value="Genomic_DNA"/>
</dbReference>
<evidence type="ECO:0008006" key="3">
    <source>
        <dbReference type="Google" id="ProtNLM"/>
    </source>
</evidence>
<comment type="caution">
    <text evidence="1">The sequence shown here is derived from an EMBL/GenBank/DDBJ whole genome shotgun (WGS) entry which is preliminary data.</text>
</comment>
<reference evidence="1" key="1">
    <citation type="journal article" date="2021" name="PeerJ">
        <title>Extensive microbial diversity within the chicken gut microbiome revealed by metagenomics and culture.</title>
        <authorList>
            <person name="Gilroy R."/>
            <person name="Ravi A."/>
            <person name="Getino M."/>
            <person name="Pursley I."/>
            <person name="Horton D.L."/>
            <person name="Alikhan N.F."/>
            <person name="Baker D."/>
            <person name="Gharbi K."/>
            <person name="Hall N."/>
            <person name="Watson M."/>
            <person name="Adriaenssens E.M."/>
            <person name="Foster-Nyarko E."/>
            <person name="Jarju S."/>
            <person name="Secka A."/>
            <person name="Antonio M."/>
            <person name="Oren A."/>
            <person name="Chaudhuri R.R."/>
            <person name="La Ragione R."/>
            <person name="Hildebrand F."/>
            <person name="Pallen M.J."/>
        </authorList>
    </citation>
    <scope>NUCLEOTIDE SEQUENCE</scope>
    <source>
        <strain evidence="1">CHK169-4300</strain>
    </source>
</reference>
<evidence type="ECO:0000313" key="1">
    <source>
        <dbReference type="EMBL" id="HIZ71195.1"/>
    </source>
</evidence>
<protein>
    <recommendedName>
        <fullName evidence="3">Glycerol acyltransferase</fullName>
    </recommendedName>
</protein>
<name>A0A9D2JXE8_9LACT</name>
<sequence length="226" mass="27380">MNQRRYGLFFKISRALTRIILPRFRFKTLYITDEPTVYISHHQNMMGPVSILVWIKYYFRTWVLSVFTSQEECYDHYTNYTFTKRYKWPLPIAKIVAWPLSYIIPWMMKSARAIPVYRTSRKIMHTFQMSVEALLNDEDLLIFPDIDYSNDSSKTSNIYEGFLHLEKYYYRKTKKHLTFVPVYSNQKKREIYTGQPIQFTGNKSFIKERKEIAQKIREELNRLSKI</sequence>
<dbReference type="Proteomes" id="UP000824106">
    <property type="component" value="Unassembled WGS sequence"/>
</dbReference>
<evidence type="ECO:0000313" key="2">
    <source>
        <dbReference type="Proteomes" id="UP000824106"/>
    </source>
</evidence>
<dbReference type="AlphaFoldDB" id="A0A9D2JXE8"/>
<reference evidence="1" key="2">
    <citation type="submission" date="2021-04" db="EMBL/GenBank/DDBJ databases">
        <authorList>
            <person name="Gilroy R."/>
        </authorList>
    </citation>
    <scope>NUCLEOTIDE SEQUENCE</scope>
    <source>
        <strain evidence="1">CHK169-4300</strain>
    </source>
</reference>
<proteinExistence type="predicted"/>
<accession>A0A9D2JXE8</accession>
<gene>
    <name evidence="1" type="ORF">H9808_05455</name>
</gene>
<organism evidence="1 2">
    <name type="scientific">Candidatus Atopostipes pullistercoris</name>
    <dbReference type="NCBI Taxonomy" id="2838467"/>
    <lineage>
        <taxon>Bacteria</taxon>
        <taxon>Bacillati</taxon>
        <taxon>Bacillota</taxon>
        <taxon>Bacilli</taxon>
        <taxon>Lactobacillales</taxon>
        <taxon>Carnobacteriaceae</taxon>
        <taxon>Atopostipes</taxon>
    </lineage>
</organism>